<evidence type="ECO:0000313" key="7">
    <source>
        <dbReference type="Proteomes" id="UP000824205"/>
    </source>
</evidence>
<evidence type="ECO:0000256" key="1">
    <source>
        <dbReference type="ARBA" id="ARBA00007401"/>
    </source>
</evidence>
<dbReference type="InterPro" id="IPR006103">
    <property type="entry name" value="Glyco_hydro_2_cat"/>
</dbReference>
<dbReference type="AlphaFoldDB" id="A0A9D1RGT4"/>
<feature type="domain" description="Glycoside hydrolase family 2 catalytic" evidence="4">
    <location>
        <begin position="248"/>
        <end position="455"/>
    </location>
</feature>
<keyword evidence="2" id="KW-0378">Hydrolase</keyword>
<dbReference type="SUPFAM" id="SSF51445">
    <property type="entry name" value="(Trans)glycosidases"/>
    <property type="match status" value="1"/>
</dbReference>
<proteinExistence type="inferred from homology"/>
<feature type="domain" description="Glycosyl hydrolases family 2 sugar binding" evidence="5">
    <location>
        <begin position="8"/>
        <end position="140"/>
    </location>
</feature>
<dbReference type="PANTHER" id="PTHR42732">
    <property type="entry name" value="BETA-GALACTOSIDASE"/>
    <property type="match status" value="1"/>
</dbReference>
<dbReference type="InterPro" id="IPR017853">
    <property type="entry name" value="GH"/>
</dbReference>
<dbReference type="InterPro" id="IPR051913">
    <property type="entry name" value="GH2_Domain-Containing"/>
</dbReference>
<dbReference type="InterPro" id="IPR036156">
    <property type="entry name" value="Beta-gal/glucu_dom_sf"/>
</dbReference>
<reference evidence="6" key="2">
    <citation type="submission" date="2021-04" db="EMBL/GenBank/DDBJ databases">
        <authorList>
            <person name="Gilroy R."/>
        </authorList>
    </citation>
    <scope>NUCLEOTIDE SEQUENCE</scope>
    <source>
        <strain evidence="6">421</strain>
    </source>
</reference>
<accession>A0A9D1RGT4</accession>
<dbReference type="Proteomes" id="UP000824205">
    <property type="component" value="Unassembled WGS sequence"/>
</dbReference>
<keyword evidence="3" id="KW-0326">Glycosidase</keyword>
<dbReference type="InterPro" id="IPR006104">
    <property type="entry name" value="Glyco_hydro_2_N"/>
</dbReference>
<dbReference type="InterPro" id="IPR008979">
    <property type="entry name" value="Galactose-bd-like_sf"/>
</dbReference>
<dbReference type="Pfam" id="PF02836">
    <property type="entry name" value="Glyco_hydro_2_C"/>
    <property type="match status" value="1"/>
</dbReference>
<dbReference type="GO" id="GO:0005975">
    <property type="term" value="P:carbohydrate metabolic process"/>
    <property type="evidence" value="ECO:0007669"/>
    <property type="project" value="InterPro"/>
</dbReference>
<evidence type="ECO:0000256" key="2">
    <source>
        <dbReference type="ARBA" id="ARBA00022801"/>
    </source>
</evidence>
<dbReference type="PANTHER" id="PTHR42732:SF1">
    <property type="entry name" value="BETA-MANNOSIDASE"/>
    <property type="match status" value="1"/>
</dbReference>
<comment type="caution">
    <text evidence="6">The sequence shown here is derived from an EMBL/GenBank/DDBJ whole genome shotgun (WGS) entry which is preliminary data.</text>
</comment>
<evidence type="ECO:0000313" key="6">
    <source>
        <dbReference type="EMBL" id="HIW86362.1"/>
    </source>
</evidence>
<evidence type="ECO:0000256" key="3">
    <source>
        <dbReference type="ARBA" id="ARBA00023295"/>
    </source>
</evidence>
<dbReference type="EMBL" id="DXGE01000034">
    <property type="protein sequence ID" value="HIW86362.1"/>
    <property type="molecule type" value="Genomic_DNA"/>
</dbReference>
<comment type="similarity">
    <text evidence="1">Belongs to the glycosyl hydrolase 2 family.</text>
</comment>
<dbReference type="GO" id="GO:0004553">
    <property type="term" value="F:hydrolase activity, hydrolyzing O-glycosyl compounds"/>
    <property type="evidence" value="ECO:0007669"/>
    <property type="project" value="InterPro"/>
</dbReference>
<protein>
    <recommendedName>
        <fullName evidence="8">Beta-galactosidase</fullName>
    </recommendedName>
</protein>
<sequence>MREKYVLSDWEFEIGKLDYRAKVKVPHTWNVCEETQHYRGKAEYRTAAYINEKFKGRKVILCFGAAYHTAEVTVNGAYVGAHSGSGYTPFSFDVTDTVRFGAENRICVSVDNKPCKNMLPYRKNFDWADDGGLIREVSLLFAEPASVRNLLIAPQLTDISGGMCSGYLELETAFYDAHKNDNAEFVIREYKTDNVVLSGDLKIRDHRAEIRFSGLKLWDFDEPNLYCLAVTTKADTYTQRFGLRKIRATENHIFLNNKPVYLTGCEWMPGSHPDYGMAEPLEHSIKCLKQLKDSGCRFTRFHWQQDSSIYDWCDENGLLVQEEIPYWGAPKKAGKQQAAIAKQQADEMISAHFNHPSIIFWGVGNELGGGFKATQNYVSEMVAYFKSKDSTRCVNYVSNTLGLIKSKKYDATLCGDVAMWNEYLGLWQPCDDIPKRFEEVNEICRHKPLIVTEFGLCEPFFKGGDARRKELLLENIEYFNNADKIRGYVWFSLNDYRTHVGEQGTGRLRQRVHGSTDLYGNEKPSYKTLCKVNESQIKIHK</sequence>
<gene>
    <name evidence="6" type="ORF">IAA48_07700</name>
</gene>
<evidence type="ECO:0000259" key="5">
    <source>
        <dbReference type="Pfam" id="PF02837"/>
    </source>
</evidence>
<dbReference type="SUPFAM" id="SSF49785">
    <property type="entry name" value="Galactose-binding domain-like"/>
    <property type="match status" value="1"/>
</dbReference>
<reference evidence="6" key="1">
    <citation type="journal article" date="2021" name="PeerJ">
        <title>Extensive microbial diversity within the chicken gut microbiome revealed by metagenomics and culture.</title>
        <authorList>
            <person name="Gilroy R."/>
            <person name="Ravi A."/>
            <person name="Getino M."/>
            <person name="Pursley I."/>
            <person name="Horton D.L."/>
            <person name="Alikhan N.F."/>
            <person name="Baker D."/>
            <person name="Gharbi K."/>
            <person name="Hall N."/>
            <person name="Watson M."/>
            <person name="Adriaenssens E.M."/>
            <person name="Foster-Nyarko E."/>
            <person name="Jarju S."/>
            <person name="Secka A."/>
            <person name="Antonio M."/>
            <person name="Oren A."/>
            <person name="Chaudhuri R.R."/>
            <person name="La Ragione R."/>
            <person name="Hildebrand F."/>
            <person name="Pallen M.J."/>
        </authorList>
    </citation>
    <scope>NUCLEOTIDE SEQUENCE</scope>
    <source>
        <strain evidence="6">421</strain>
    </source>
</reference>
<evidence type="ECO:0008006" key="8">
    <source>
        <dbReference type="Google" id="ProtNLM"/>
    </source>
</evidence>
<evidence type="ECO:0000259" key="4">
    <source>
        <dbReference type="Pfam" id="PF02836"/>
    </source>
</evidence>
<dbReference type="InterPro" id="IPR013783">
    <property type="entry name" value="Ig-like_fold"/>
</dbReference>
<name>A0A9D1RGT4_9FIRM</name>
<dbReference type="Pfam" id="PF02837">
    <property type="entry name" value="Glyco_hydro_2_N"/>
    <property type="match status" value="1"/>
</dbReference>
<dbReference type="Gene3D" id="3.20.20.80">
    <property type="entry name" value="Glycosidases"/>
    <property type="match status" value="1"/>
</dbReference>
<dbReference type="Gene3D" id="2.60.120.260">
    <property type="entry name" value="Galactose-binding domain-like"/>
    <property type="match status" value="1"/>
</dbReference>
<dbReference type="Gene3D" id="2.60.40.10">
    <property type="entry name" value="Immunoglobulins"/>
    <property type="match status" value="1"/>
</dbReference>
<dbReference type="SUPFAM" id="SSF49303">
    <property type="entry name" value="beta-Galactosidase/glucuronidase domain"/>
    <property type="match status" value="1"/>
</dbReference>
<organism evidence="6 7">
    <name type="scientific">Candidatus Eubacterium faecipullorum</name>
    <dbReference type="NCBI Taxonomy" id="2838571"/>
    <lineage>
        <taxon>Bacteria</taxon>
        <taxon>Bacillati</taxon>
        <taxon>Bacillota</taxon>
        <taxon>Clostridia</taxon>
        <taxon>Eubacteriales</taxon>
        <taxon>Eubacteriaceae</taxon>
        <taxon>Eubacterium</taxon>
    </lineage>
</organism>